<accession>A0ABW3YX48</accession>
<gene>
    <name evidence="2" type="ORF">ACFQ33_11485</name>
</gene>
<evidence type="ECO:0000259" key="1">
    <source>
        <dbReference type="Pfam" id="PF18557"/>
    </source>
</evidence>
<dbReference type="Pfam" id="PF18557">
    <property type="entry name" value="NepR"/>
    <property type="match status" value="1"/>
</dbReference>
<dbReference type="Proteomes" id="UP001597173">
    <property type="component" value="Unassembled WGS sequence"/>
</dbReference>
<sequence length="62" mass="7113">MNKPAVSQSKRARNRAMLDTDSVVGRRLKSYYDAIEAEPLPQELLDLLEKLDEAERQAKTPR</sequence>
<dbReference type="InterPro" id="IPR041649">
    <property type="entry name" value="NepR"/>
</dbReference>
<protein>
    <submittedName>
        <fullName evidence="2">NepR family anti-sigma factor</fullName>
    </submittedName>
</protein>
<name>A0ABW3YX48_MYCRA</name>
<reference evidence="3" key="1">
    <citation type="journal article" date="2019" name="Int. J. Syst. Evol. Microbiol.">
        <title>The Global Catalogue of Microorganisms (GCM) 10K type strain sequencing project: providing services to taxonomists for standard genome sequencing and annotation.</title>
        <authorList>
            <consortium name="The Broad Institute Genomics Platform"/>
            <consortium name="The Broad Institute Genome Sequencing Center for Infectious Disease"/>
            <person name="Wu L."/>
            <person name="Ma J."/>
        </authorList>
    </citation>
    <scope>NUCLEOTIDE SEQUENCE [LARGE SCALE GENOMIC DNA]</scope>
    <source>
        <strain evidence="3">CCUG 55609</strain>
    </source>
</reference>
<dbReference type="EMBL" id="JBHTNF010000005">
    <property type="protein sequence ID" value="MFD1328514.1"/>
    <property type="molecule type" value="Genomic_DNA"/>
</dbReference>
<keyword evidence="3" id="KW-1185">Reference proteome</keyword>
<dbReference type="RefSeq" id="WP_374838884.1">
    <property type="nucleotide sequence ID" value="NZ_JBHEEW010000007.1"/>
</dbReference>
<proteinExistence type="predicted"/>
<organism evidence="2 3">
    <name type="scientific">Mycoplana ramosa</name>
    <name type="common">Mycoplana bullata</name>
    <dbReference type="NCBI Taxonomy" id="40837"/>
    <lineage>
        <taxon>Bacteria</taxon>
        <taxon>Pseudomonadati</taxon>
        <taxon>Pseudomonadota</taxon>
        <taxon>Alphaproteobacteria</taxon>
        <taxon>Hyphomicrobiales</taxon>
        <taxon>Rhizobiaceae</taxon>
        <taxon>Mycoplana</taxon>
    </lineage>
</organism>
<feature type="domain" description="Anti-sigma factor NepR" evidence="1">
    <location>
        <begin position="23"/>
        <end position="55"/>
    </location>
</feature>
<comment type="caution">
    <text evidence="2">The sequence shown here is derived from an EMBL/GenBank/DDBJ whole genome shotgun (WGS) entry which is preliminary data.</text>
</comment>
<evidence type="ECO:0000313" key="3">
    <source>
        <dbReference type="Proteomes" id="UP001597173"/>
    </source>
</evidence>
<evidence type="ECO:0000313" key="2">
    <source>
        <dbReference type="EMBL" id="MFD1328514.1"/>
    </source>
</evidence>